<dbReference type="OrthoDB" id="1953715at2"/>
<protein>
    <submittedName>
        <fullName evidence="1">Uncharacterized protein</fullName>
    </submittedName>
</protein>
<keyword evidence="2" id="KW-1185">Reference proteome</keyword>
<dbReference type="KEGG" id="amt:Amet_2586"/>
<dbReference type="EMBL" id="CP000724">
    <property type="protein sequence ID" value="ABR48738.1"/>
    <property type="molecule type" value="Genomic_DNA"/>
</dbReference>
<dbReference type="STRING" id="293826.Amet_2586"/>
<name>A6TRC0_ALKMQ</name>
<sequence length="148" mass="18135">MRKITRTLTKTLYIAHDGKEFTDEDDCIYYEQEKEQEKMEKEVEKKLGIETQANFPSMLSFRHKHEYKLFLIKDEKDLDLFTKVYEYWFTNLEEYWEVNKETFTYPDVLCILDFPQGGDEHRLYKINQLCRQFNDFVDEICVKVERKL</sequence>
<evidence type="ECO:0000313" key="1">
    <source>
        <dbReference type="EMBL" id="ABR48738.1"/>
    </source>
</evidence>
<dbReference type="HOGENOM" id="CLU_1754994_0_0_9"/>
<dbReference type="AlphaFoldDB" id="A6TRC0"/>
<dbReference type="RefSeq" id="WP_012063712.1">
    <property type="nucleotide sequence ID" value="NC_009633.1"/>
</dbReference>
<gene>
    <name evidence="1" type="ordered locus">Amet_2586</name>
</gene>
<proteinExistence type="predicted"/>
<organism evidence="1 2">
    <name type="scientific">Alkaliphilus metalliredigens (strain QYMF)</name>
    <dbReference type="NCBI Taxonomy" id="293826"/>
    <lineage>
        <taxon>Bacteria</taxon>
        <taxon>Bacillati</taxon>
        <taxon>Bacillota</taxon>
        <taxon>Clostridia</taxon>
        <taxon>Peptostreptococcales</taxon>
        <taxon>Natronincolaceae</taxon>
        <taxon>Alkaliphilus</taxon>
    </lineage>
</organism>
<reference evidence="2" key="1">
    <citation type="journal article" date="2016" name="Genome Announc.">
        <title>Complete genome sequence of Alkaliphilus metalliredigens strain QYMF, an alkaliphilic and metal-reducing bacterium isolated from borax-contaminated leachate ponds.</title>
        <authorList>
            <person name="Hwang C."/>
            <person name="Copeland A."/>
            <person name="Lucas S."/>
            <person name="Lapidus A."/>
            <person name="Barry K."/>
            <person name="Detter J.C."/>
            <person name="Glavina Del Rio T."/>
            <person name="Hammon N."/>
            <person name="Israni S."/>
            <person name="Dalin E."/>
            <person name="Tice H."/>
            <person name="Pitluck S."/>
            <person name="Chertkov O."/>
            <person name="Brettin T."/>
            <person name="Bruce D."/>
            <person name="Han C."/>
            <person name="Schmutz J."/>
            <person name="Larimer F."/>
            <person name="Land M.L."/>
            <person name="Hauser L."/>
            <person name="Kyrpides N."/>
            <person name="Mikhailova N."/>
            <person name="Ye Q."/>
            <person name="Zhou J."/>
            <person name="Richardson P."/>
            <person name="Fields M.W."/>
        </authorList>
    </citation>
    <scope>NUCLEOTIDE SEQUENCE [LARGE SCALE GENOMIC DNA]</scope>
    <source>
        <strain evidence="2">QYMF</strain>
    </source>
</reference>
<dbReference type="Proteomes" id="UP000001572">
    <property type="component" value="Chromosome"/>
</dbReference>
<accession>A6TRC0</accession>
<evidence type="ECO:0000313" key="2">
    <source>
        <dbReference type="Proteomes" id="UP000001572"/>
    </source>
</evidence>